<reference evidence="2 3" key="1">
    <citation type="submission" date="2013-08" db="EMBL/GenBank/DDBJ databases">
        <authorList>
            <person name="Durkin A.S."/>
            <person name="Haft D.R."/>
            <person name="McCorrison J."/>
            <person name="Torralba M."/>
            <person name="Gillis M."/>
            <person name="Haft D.H."/>
            <person name="Methe B."/>
            <person name="Sutton G."/>
            <person name="Nelson K.E."/>
        </authorList>
    </citation>
    <scope>NUCLEOTIDE SEQUENCE [LARGE SCALE GENOMIC DNA]</scope>
    <source>
        <strain evidence="2 3">F0067</strain>
    </source>
</reference>
<evidence type="ECO:0000313" key="2">
    <source>
        <dbReference type="EMBL" id="ERK39545.1"/>
    </source>
</evidence>
<keyword evidence="3" id="KW-1185">Reference proteome</keyword>
<keyword evidence="1" id="KW-0472">Membrane</keyword>
<dbReference type="Proteomes" id="UP000016648">
    <property type="component" value="Unassembled WGS sequence"/>
</dbReference>
<feature type="transmembrane region" description="Helical" evidence="1">
    <location>
        <begin position="56"/>
        <end position="77"/>
    </location>
</feature>
<organism evidence="2 3">
    <name type="scientific">Segatella baroniae F0067</name>
    <dbReference type="NCBI Taxonomy" id="1115809"/>
    <lineage>
        <taxon>Bacteria</taxon>
        <taxon>Pseudomonadati</taxon>
        <taxon>Bacteroidota</taxon>
        <taxon>Bacteroidia</taxon>
        <taxon>Bacteroidales</taxon>
        <taxon>Prevotellaceae</taxon>
        <taxon>Segatella</taxon>
    </lineage>
</organism>
<comment type="caution">
    <text evidence="2">The sequence shown here is derived from an EMBL/GenBank/DDBJ whole genome shotgun (WGS) entry which is preliminary data.</text>
</comment>
<keyword evidence="1" id="KW-0812">Transmembrane</keyword>
<dbReference type="EMBL" id="AWEY01000018">
    <property type="protein sequence ID" value="ERK39545.1"/>
    <property type="molecule type" value="Genomic_DNA"/>
</dbReference>
<dbReference type="PATRIC" id="fig|1115809.3.peg.1086"/>
<evidence type="ECO:0000256" key="1">
    <source>
        <dbReference type="SAM" id="Phobius"/>
    </source>
</evidence>
<dbReference type="RefSeq" id="WP_021589478.1">
    <property type="nucleotide sequence ID" value="NZ_AWEY01000018.1"/>
</dbReference>
<sequence>MEREENKILKQFGRKDCFKVPEGYFEHLSEEVLSQLPEKTAHTVVVKPVLKPSHRWLKAAMFVGVISLSSVLGVHYLSSGSSNGTVNNNCPPNTAYSTIDEIADYTMMDNDGIYASLMDNN</sequence>
<protein>
    <submittedName>
        <fullName evidence="2">Uncharacterized protein</fullName>
    </submittedName>
</protein>
<keyword evidence="1" id="KW-1133">Transmembrane helix</keyword>
<gene>
    <name evidence="2" type="ORF">HMPREF9135_1992</name>
</gene>
<proteinExistence type="predicted"/>
<name>U2NNB6_9BACT</name>
<accession>U2NNB6</accession>
<evidence type="ECO:0000313" key="3">
    <source>
        <dbReference type="Proteomes" id="UP000016648"/>
    </source>
</evidence>
<dbReference type="AlphaFoldDB" id="U2NNB6"/>